<keyword evidence="3" id="KW-1185">Reference proteome</keyword>
<protein>
    <recommendedName>
        <fullName evidence="1">SAYSvFN domain-containing protein</fullName>
    </recommendedName>
</protein>
<gene>
    <name evidence="2" type="ORF">TSOC_000321</name>
</gene>
<evidence type="ECO:0000313" key="3">
    <source>
        <dbReference type="Proteomes" id="UP000236333"/>
    </source>
</evidence>
<dbReference type="AlphaFoldDB" id="A0A2J8AJT4"/>
<evidence type="ECO:0000259" key="1">
    <source>
        <dbReference type="Pfam" id="PF10260"/>
    </source>
</evidence>
<dbReference type="Proteomes" id="UP000236333">
    <property type="component" value="Unassembled WGS sequence"/>
</dbReference>
<reference evidence="2 3" key="1">
    <citation type="journal article" date="2017" name="Mol. Biol. Evol.">
        <title>The 4-celled Tetrabaena socialis nuclear genome reveals the essential components for genetic control of cell number at the origin of multicellularity in the volvocine lineage.</title>
        <authorList>
            <person name="Featherston J."/>
            <person name="Arakaki Y."/>
            <person name="Hanschen E.R."/>
            <person name="Ferris P.J."/>
            <person name="Michod R.E."/>
            <person name="Olson B.J.S.C."/>
            <person name="Nozaki H."/>
            <person name="Durand P.M."/>
        </authorList>
    </citation>
    <scope>NUCLEOTIDE SEQUENCE [LARGE SCALE GENOMIC DNA]</scope>
    <source>
        <strain evidence="2 3">NIES-571</strain>
    </source>
</reference>
<dbReference type="Pfam" id="PF10260">
    <property type="entry name" value="SAYSvFN"/>
    <property type="match status" value="1"/>
</dbReference>
<dbReference type="EMBL" id="PGGS01000004">
    <property type="protein sequence ID" value="PNH12785.1"/>
    <property type="molecule type" value="Genomic_DNA"/>
</dbReference>
<sequence>MWAGKGGETEATCRARWLSLLLRPLGPPGIGPPARANRCSGIFTNLGTRRAGEASAYSIFNRGVQRLPGQLDAGEIDRQMRQGQM</sequence>
<dbReference type="InterPro" id="IPR039159">
    <property type="entry name" value="SAYSD1"/>
</dbReference>
<evidence type="ECO:0000313" key="2">
    <source>
        <dbReference type="EMBL" id="PNH12785.1"/>
    </source>
</evidence>
<organism evidence="2 3">
    <name type="scientific">Tetrabaena socialis</name>
    <dbReference type="NCBI Taxonomy" id="47790"/>
    <lineage>
        <taxon>Eukaryota</taxon>
        <taxon>Viridiplantae</taxon>
        <taxon>Chlorophyta</taxon>
        <taxon>core chlorophytes</taxon>
        <taxon>Chlorophyceae</taxon>
        <taxon>CS clade</taxon>
        <taxon>Chlamydomonadales</taxon>
        <taxon>Tetrabaenaceae</taxon>
        <taxon>Tetrabaena</taxon>
    </lineage>
</organism>
<dbReference type="PANTHER" id="PTHR13527">
    <property type="entry name" value="SAYSVFN DOMAIN-CONTAINING PROTEIN 1"/>
    <property type="match status" value="1"/>
</dbReference>
<comment type="caution">
    <text evidence="2">The sequence shown here is derived from an EMBL/GenBank/DDBJ whole genome shotgun (WGS) entry which is preliminary data.</text>
</comment>
<feature type="domain" description="SAYSvFN" evidence="1">
    <location>
        <begin position="41"/>
        <end position="80"/>
    </location>
</feature>
<proteinExistence type="predicted"/>
<accession>A0A2J8AJT4</accession>
<dbReference type="InterPro" id="IPR019387">
    <property type="entry name" value="SAYSvFN_dom"/>
</dbReference>
<dbReference type="PANTHER" id="PTHR13527:SF0">
    <property type="entry name" value="SAYSVFN DOMAIN-CONTAINING PROTEIN 1"/>
    <property type="match status" value="1"/>
</dbReference>
<name>A0A2J8AJT4_9CHLO</name>
<dbReference type="OrthoDB" id="71310at2759"/>